<dbReference type="EMBL" id="JBBMQU010000032">
    <property type="protein sequence ID" value="MEM5552187.1"/>
    <property type="molecule type" value="Genomic_DNA"/>
</dbReference>
<dbReference type="PROSITE" id="PS51257">
    <property type="entry name" value="PROKAR_LIPOPROTEIN"/>
    <property type="match status" value="1"/>
</dbReference>
<feature type="transmembrane region" description="Helical" evidence="1">
    <location>
        <begin position="103"/>
        <end position="121"/>
    </location>
</feature>
<proteinExistence type="predicted"/>
<keyword evidence="3" id="KW-1185">Reference proteome</keyword>
<dbReference type="RefSeq" id="WP_170174240.1">
    <property type="nucleotide sequence ID" value="NZ_JBBMQU010000032.1"/>
</dbReference>
<accession>A0ABU9U563</accession>
<keyword evidence="1" id="KW-0812">Transmembrane</keyword>
<reference evidence="2 3" key="1">
    <citation type="submission" date="2024-03" db="EMBL/GenBank/DDBJ databases">
        <title>Community enrichment and isolation of bacterial strains for fucoidan degradation.</title>
        <authorList>
            <person name="Sichert A."/>
        </authorList>
    </citation>
    <scope>NUCLEOTIDE SEQUENCE [LARGE SCALE GENOMIC DNA]</scope>
    <source>
        <strain evidence="2 3">AS81</strain>
    </source>
</reference>
<evidence type="ECO:0000313" key="3">
    <source>
        <dbReference type="Proteomes" id="UP001388366"/>
    </source>
</evidence>
<comment type="caution">
    <text evidence="2">The sequence shown here is derived from an EMBL/GenBank/DDBJ whole genome shotgun (WGS) entry which is preliminary data.</text>
</comment>
<feature type="transmembrane region" description="Helical" evidence="1">
    <location>
        <begin position="72"/>
        <end position="91"/>
    </location>
</feature>
<protein>
    <recommendedName>
        <fullName evidence="4">HPP family protein</fullName>
    </recommendedName>
</protein>
<keyword evidence="1" id="KW-0472">Membrane</keyword>
<dbReference type="Proteomes" id="UP001388366">
    <property type="component" value="Unassembled WGS sequence"/>
</dbReference>
<keyword evidence="1" id="KW-1133">Transmembrane helix</keyword>
<evidence type="ECO:0008006" key="4">
    <source>
        <dbReference type="Google" id="ProtNLM"/>
    </source>
</evidence>
<name>A0ABU9U563_9GAMM</name>
<feature type="transmembrane region" description="Helical" evidence="1">
    <location>
        <begin position="6"/>
        <end position="23"/>
    </location>
</feature>
<organism evidence="2 3">
    <name type="scientific">Pseudoalteromonas neustonica</name>
    <dbReference type="NCBI Taxonomy" id="1840331"/>
    <lineage>
        <taxon>Bacteria</taxon>
        <taxon>Pseudomonadati</taxon>
        <taxon>Pseudomonadota</taxon>
        <taxon>Gammaproteobacteria</taxon>
        <taxon>Alteromonadales</taxon>
        <taxon>Pseudoalteromonadaceae</taxon>
        <taxon>Pseudoalteromonas</taxon>
    </lineage>
</organism>
<gene>
    <name evidence="2" type="ORF">WNY63_15795</name>
</gene>
<evidence type="ECO:0000313" key="2">
    <source>
        <dbReference type="EMBL" id="MEM5552187.1"/>
    </source>
</evidence>
<sequence>MTKFFILKYIAFFMGSIACYTLHTQFMVPVVIASCLTGLIGSFIPFPKSSGNHPYAAIYAGSFAGMCSQGLISSYWELAIISLIGAILYVLTTKLFTGFGGRLGSIAFVSVALFVLAKGIVL</sequence>
<evidence type="ECO:0000256" key="1">
    <source>
        <dbReference type="SAM" id="Phobius"/>
    </source>
</evidence>